<sequence length="104" mass="12403">MMVTTNIYNLILSKLYCDHHGTMHIRGNREYSCKLKFKEQSILDRNPHQKLPPTDSRLRPDQRHLENGEYEKANAEKKRLERRQRMVRMVSLISLGYTHTHTPT</sequence>
<dbReference type="EMBL" id="PDCK01000040">
    <property type="protein sequence ID" value="PRQ49432.1"/>
    <property type="molecule type" value="Genomic_DNA"/>
</dbReference>
<gene>
    <name evidence="2" type="ORF">RchiOBHm_Chr2g0121881</name>
</gene>
<dbReference type="PANTHER" id="PTHR10972:SF88">
    <property type="entry name" value="OXYSTEROL-BINDING PROTEIN-RELATED PROTEIN 2B"/>
    <property type="match status" value="1"/>
</dbReference>
<dbReference type="InterPro" id="IPR037239">
    <property type="entry name" value="OSBP_sf"/>
</dbReference>
<name>A0A2P6RSN5_ROSCH</name>
<protein>
    <submittedName>
        <fullName evidence="2">Putative oxysterol-binding protein</fullName>
    </submittedName>
</protein>
<feature type="compositionally biased region" description="Basic and acidic residues" evidence="1">
    <location>
        <begin position="56"/>
        <end position="79"/>
    </location>
</feature>
<dbReference type="GO" id="GO:0005829">
    <property type="term" value="C:cytosol"/>
    <property type="evidence" value="ECO:0007669"/>
    <property type="project" value="TreeGrafter"/>
</dbReference>
<dbReference type="AlphaFoldDB" id="A0A2P6RSN5"/>
<reference evidence="2 3" key="1">
    <citation type="journal article" date="2018" name="Nat. Genet.">
        <title>The Rosa genome provides new insights in the design of modern roses.</title>
        <authorList>
            <person name="Bendahmane M."/>
        </authorList>
    </citation>
    <scope>NUCLEOTIDE SEQUENCE [LARGE SCALE GENOMIC DNA]</scope>
    <source>
        <strain evidence="3">cv. Old Blush</strain>
    </source>
</reference>
<keyword evidence="3" id="KW-1185">Reference proteome</keyword>
<organism evidence="2 3">
    <name type="scientific">Rosa chinensis</name>
    <name type="common">China rose</name>
    <dbReference type="NCBI Taxonomy" id="74649"/>
    <lineage>
        <taxon>Eukaryota</taxon>
        <taxon>Viridiplantae</taxon>
        <taxon>Streptophyta</taxon>
        <taxon>Embryophyta</taxon>
        <taxon>Tracheophyta</taxon>
        <taxon>Spermatophyta</taxon>
        <taxon>Magnoliopsida</taxon>
        <taxon>eudicotyledons</taxon>
        <taxon>Gunneridae</taxon>
        <taxon>Pentapetalae</taxon>
        <taxon>rosids</taxon>
        <taxon>fabids</taxon>
        <taxon>Rosales</taxon>
        <taxon>Rosaceae</taxon>
        <taxon>Rosoideae</taxon>
        <taxon>Rosoideae incertae sedis</taxon>
        <taxon>Rosa</taxon>
    </lineage>
</organism>
<dbReference type="Gramene" id="PRQ49432">
    <property type="protein sequence ID" value="PRQ49432"/>
    <property type="gene ID" value="RchiOBHm_Chr2g0121881"/>
</dbReference>
<dbReference type="PANTHER" id="PTHR10972">
    <property type="entry name" value="OXYSTEROL-BINDING PROTEIN-RELATED"/>
    <property type="match status" value="1"/>
</dbReference>
<dbReference type="GO" id="GO:0032934">
    <property type="term" value="F:sterol binding"/>
    <property type="evidence" value="ECO:0007669"/>
    <property type="project" value="TreeGrafter"/>
</dbReference>
<dbReference type="GO" id="GO:0016020">
    <property type="term" value="C:membrane"/>
    <property type="evidence" value="ECO:0007669"/>
    <property type="project" value="TreeGrafter"/>
</dbReference>
<dbReference type="Gene3D" id="2.40.160.120">
    <property type="match status" value="1"/>
</dbReference>
<dbReference type="Proteomes" id="UP000238479">
    <property type="component" value="Chromosome 2"/>
</dbReference>
<dbReference type="InterPro" id="IPR000648">
    <property type="entry name" value="Oxysterol-bd"/>
</dbReference>
<dbReference type="STRING" id="74649.A0A2P6RSN5"/>
<comment type="caution">
    <text evidence="2">The sequence shown here is derived from an EMBL/GenBank/DDBJ whole genome shotgun (WGS) entry which is preliminary data.</text>
</comment>
<accession>A0A2P6RSN5</accession>
<dbReference type="SUPFAM" id="SSF144000">
    <property type="entry name" value="Oxysterol-binding protein-like"/>
    <property type="match status" value="1"/>
</dbReference>
<evidence type="ECO:0000313" key="2">
    <source>
        <dbReference type="EMBL" id="PRQ49432.1"/>
    </source>
</evidence>
<evidence type="ECO:0000313" key="3">
    <source>
        <dbReference type="Proteomes" id="UP000238479"/>
    </source>
</evidence>
<proteinExistence type="predicted"/>
<dbReference type="Pfam" id="PF01237">
    <property type="entry name" value="Oxysterol_BP"/>
    <property type="match status" value="1"/>
</dbReference>
<evidence type="ECO:0000256" key="1">
    <source>
        <dbReference type="SAM" id="MobiDB-lite"/>
    </source>
</evidence>
<feature type="region of interest" description="Disordered" evidence="1">
    <location>
        <begin position="44"/>
        <end position="82"/>
    </location>
</feature>